<reference evidence="2" key="2">
    <citation type="submission" date="2021-09" db="EMBL/GenBank/DDBJ databases">
        <authorList>
            <person name="Gilroy R."/>
        </authorList>
    </citation>
    <scope>NUCLEOTIDE SEQUENCE</scope>
    <source>
        <strain evidence="2">CHK124-7917</strain>
    </source>
</reference>
<dbReference type="AlphaFoldDB" id="A0A921GE52"/>
<evidence type="ECO:0000313" key="2">
    <source>
        <dbReference type="EMBL" id="HJF44616.1"/>
    </source>
</evidence>
<dbReference type="Proteomes" id="UP000697330">
    <property type="component" value="Unassembled WGS sequence"/>
</dbReference>
<evidence type="ECO:0000256" key="1">
    <source>
        <dbReference type="SAM" id="MobiDB-lite"/>
    </source>
</evidence>
<evidence type="ECO:0000313" key="3">
    <source>
        <dbReference type="Proteomes" id="UP000697330"/>
    </source>
</evidence>
<feature type="non-terminal residue" evidence="2">
    <location>
        <position position="66"/>
    </location>
</feature>
<dbReference type="RefSeq" id="WP_274958624.1">
    <property type="nucleotide sequence ID" value="NZ_DYWQ01000037.1"/>
</dbReference>
<dbReference type="GO" id="GO:0004553">
    <property type="term" value="F:hydrolase activity, hydrolyzing O-glycosyl compounds"/>
    <property type="evidence" value="ECO:0007669"/>
    <property type="project" value="InterPro"/>
</dbReference>
<proteinExistence type="predicted"/>
<reference evidence="2" key="1">
    <citation type="journal article" date="2021" name="PeerJ">
        <title>Extensive microbial diversity within the chicken gut microbiome revealed by metagenomics and culture.</title>
        <authorList>
            <person name="Gilroy R."/>
            <person name="Ravi A."/>
            <person name="Getino M."/>
            <person name="Pursley I."/>
            <person name="Horton D.L."/>
            <person name="Alikhan N.F."/>
            <person name="Baker D."/>
            <person name="Gharbi K."/>
            <person name="Hall N."/>
            <person name="Watson M."/>
            <person name="Adriaenssens E.M."/>
            <person name="Foster-Nyarko E."/>
            <person name="Jarju S."/>
            <person name="Secka A."/>
            <person name="Antonio M."/>
            <person name="Oren A."/>
            <person name="Chaudhuri R.R."/>
            <person name="La Ragione R."/>
            <person name="Hildebrand F."/>
            <person name="Pallen M.J."/>
        </authorList>
    </citation>
    <scope>NUCLEOTIDE SEQUENCE</scope>
    <source>
        <strain evidence="2">CHK124-7917</strain>
    </source>
</reference>
<dbReference type="InterPro" id="IPR036962">
    <property type="entry name" value="Glyco_hydro_3_N_sf"/>
</dbReference>
<gene>
    <name evidence="2" type="ORF">K8U72_02365</name>
</gene>
<dbReference type="Gene3D" id="3.20.20.300">
    <property type="entry name" value="Glycoside hydrolase, family 3, N-terminal domain"/>
    <property type="match status" value="1"/>
</dbReference>
<feature type="region of interest" description="Disordered" evidence="1">
    <location>
        <begin position="44"/>
        <end position="66"/>
    </location>
</feature>
<comment type="caution">
    <text evidence="2">The sequence shown here is derived from an EMBL/GenBank/DDBJ whole genome shotgun (WGS) entry which is preliminary data.</text>
</comment>
<protein>
    <submittedName>
        <fullName evidence="2">Uncharacterized protein</fullName>
    </submittedName>
</protein>
<sequence length="66" mass="6913">MKHEDIIRKLSLAEKCALLQGGTTFGSWPNERAGIPAIEFSDGPSGVRHQAGAADHLGLNGSEPAT</sequence>
<dbReference type="GO" id="GO:0005975">
    <property type="term" value="P:carbohydrate metabolic process"/>
    <property type="evidence" value="ECO:0007669"/>
    <property type="project" value="InterPro"/>
</dbReference>
<name>A0A921GE52_9ACTN</name>
<accession>A0A921GE52</accession>
<organism evidence="2 3">
    <name type="scientific">Thermophilibacter provencensis</name>
    <dbReference type="NCBI Taxonomy" id="1852386"/>
    <lineage>
        <taxon>Bacteria</taxon>
        <taxon>Bacillati</taxon>
        <taxon>Actinomycetota</taxon>
        <taxon>Coriobacteriia</taxon>
        <taxon>Coriobacteriales</taxon>
        <taxon>Atopobiaceae</taxon>
        <taxon>Thermophilibacter</taxon>
    </lineage>
</organism>
<dbReference type="EMBL" id="DYWQ01000037">
    <property type="protein sequence ID" value="HJF44616.1"/>
    <property type="molecule type" value="Genomic_DNA"/>
</dbReference>